<dbReference type="Proteomes" id="UP000828048">
    <property type="component" value="Chromosome 3"/>
</dbReference>
<organism evidence="1 2">
    <name type="scientific">Vaccinium darrowii</name>
    <dbReference type="NCBI Taxonomy" id="229202"/>
    <lineage>
        <taxon>Eukaryota</taxon>
        <taxon>Viridiplantae</taxon>
        <taxon>Streptophyta</taxon>
        <taxon>Embryophyta</taxon>
        <taxon>Tracheophyta</taxon>
        <taxon>Spermatophyta</taxon>
        <taxon>Magnoliopsida</taxon>
        <taxon>eudicotyledons</taxon>
        <taxon>Gunneridae</taxon>
        <taxon>Pentapetalae</taxon>
        <taxon>asterids</taxon>
        <taxon>Ericales</taxon>
        <taxon>Ericaceae</taxon>
        <taxon>Vaccinioideae</taxon>
        <taxon>Vaccinieae</taxon>
        <taxon>Vaccinium</taxon>
    </lineage>
</organism>
<protein>
    <submittedName>
        <fullName evidence="1">Uncharacterized protein</fullName>
    </submittedName>
</protein>
<keyword evidence="2" id="KW-1185">Reference proteome</keyword>
<gene>
    <name evidence="1" type="ORF">Vadar_028825</name>
</gene>
<accession>A0ACB7YZA9</accession>
<reference evidence="1 2" key="1">
    <citation type="journal article" date="2021" name="Hortic Res">
        <title>High-quality reference genome and annotation aids understanding of berry development for evergreen blueberry (Vaccinium darrowii).</title>
        <authorList>
            <person name="Yu J."/>
            <person name="Hulse-Kemp A.M."/>
            <person name="Babiker E."/>
            <person name="Staton M."/>
        </authorList>
    </citation>
    <scope>NUCLEOTIDE SEQUENCE [LARGE SCALE GENOMIC DNA]</scope>
    <source>
        <strain evidence="2">cv. NJ 8807/NJ 8810</strain>
        <tissue evidence="1">Young leaf</tissue>
    </source>
</reference>
<comment type="caution">
    <text evidence="1">The sequence shown here is derived from an EMBL/GenBank/DDBJ whole genome shotgun (WGS) entry which is preliminary data.</text>
</comment>
<evidence type="ECO:0000313" key="1">
    <source>
        <dbReference type="EMBL" id="KAH7858858.1"/>
    </source>
</evidence>
<dbReference type="EMBL" id="CM037153">
    <property type="protein sequence ID" value="KAH7858858.1"/>
    <property type="molecule type" value="Genomic_DNA"/>
</dbReference>
<sequence length="331" mass="37068">MSLVADLITVYADSLPRDMDVDWLRQIFSSFGQMEDVFIPKKRSLSFNTKFGFIRFKEKEEAMRAIDALDGLLIRNFKIFVPLAKYVKPSPYSARSFQKFQGGKHNGKLGSSDSIWKPIVREEHSKQNALDHPSYADILRGVSNGPKIKLVEAKEADTEWLKKSAVGQLINYCYMIMLQDLFISNGIWDAHIRPLGGLNIKKGHDTNCKEDVVEIDPGDDNSIDFDDHEVEDKGISGESRIELLDTEVDNYLLAEVGNCDGHSDETFIVGHCSAIKDDGQLVLSTPDKSPFTSHFSHELKRGLKCASLSHLGQGLARDLAFLGNNQSIVLF</sequence>
<proteinExistence type="predicted"/>
<name>A0ACB7YZA9_9ERIC</name>
<evidence type="ECO:0000313" key="2">
    <source>
        <dbReference type="Proteomes" id="UP000828048"/>
    </source>
</evidence>